<keyword evidence="18" id="KW-1185">Reference proteome</keyword>
<dbReference type="GO" id="GO:0008270">
    <property type="term" value="F:zinc ion binding"/>
    <property type="evidence" value="ECO:0007669"/>
    <property type="project" value="InterPro"/>
</dbReference>
<comment type="cofactor">
    <cofactor evidence="14">
        <name>Zn(2+)</name>
        <dbReference type="ChEBI" id="CHEBI:29105"/>
    </cofactor>
    <text evidence="14">Binds 1 zinc ion per subunit.</text>
</comment>
<dbReference type="Gene3D" id="2.60.40.1730">
    <property type="entry name" value="tricorn interacting facor f3 domain"/>
    <property type="match status" value="1"/>
</dbReference>
<evidence type="ECO:0000256" key="11">
    <source>
        <dbReference type="ARBA" id="ARBA00023049"/>
    </source>
</evidence>
<keyword evidence="11" id="KW-0482">Metalloprotease</keyword>
<evidence type="ECO:0000256" key="7">
    <source>
        <dbReference type="ARBA" id="ARBA00022670"/>
    </source>
</evidence>
<keyword evidence="6" id="KW-0963">Cytoplasm</keyword>
<dbReference type="EMBL" id="CP044427">
    <property type="protein sequence ID" value="QFG69882.1"/>
    <property type="molecule type" value="Genomic_DNA"/>
</dbReference>
<keyword evidence="8 14" id="KW-0479">Metal-binding</keyword>
<dbReference type="Pfam" id="PF17900">
    <property type="entry name" value="Peptidase_M1_N"/>
    <property type="match status" value="1"/>
</dbReference>
<dbReference type="SUPFAM" id="SSF63737">
    <property type="entry name" value="Leukotriene A4 hydrolase N-terminal domain"/>
    <property type="match status" value="1"/>
</dbReference>
<keyword evidence="10 14" id="KW-0862">Zinc</keyword>
<evidence type="ECO:0000256" key="5">
    <source>
        <dbReference type="ARBA" id="ARBA00015611"/>
    </source>
</evidence>
<evidence type="ECO:0000256" key="12">
    <source>
        <dbReference type="ARBA" id="ARBA00029811"/>
    </source>
</evidence>
<dbReference type="AlphaFoldDB" id="A0A5J6V9Y4"/>
<dbReference type="InterPro" id="IPR001930">
    <property type="entry name" value="Peptidase_M1"/>
</dbReference>
<evidence type="ECO:0000259" key="15">
    <source>
        <dbReference type="Pfam" id="PF01433"/>
    </source>
</evidence>
<dbReference type="RefSeq" id="WP_158062376.1">
    <property type="nucleotide sequence ID" value="NZ_CP044427.1"/>
</dbReference>
<evidence type="ECO:0000256" key="2">
    <source>
        <dbReference type="ARBA" id="ARBA00004496"/>
    </source>
</evidence>
<evidence type="ECO:0000259" key="16">
    <source>
        <dbReference type="Pfam" id="PF17900"/>
    </source>
</evidence>
<evidence type="ECO:0000256" key="8">
    <source>
        <dbReference type="ARBA" id="ARBA00022723"/>
    </source>
</evidence>
<evidence type="ECO:0000256" key="3">
    <source>
        <dbReference type="ARBA" id="ARBA00010136"/>
    </source>
</evidence>
<keyword evidence="7" id="KW-0645">Protease</keyword>
<dbReference type="InterPro" id="IPR045357">
    <property type="entry name" value="Aminopeptidase_N-like_N"/>
</dbReference>
<dbReference type="PRINTS" id="PR00756">
    <property type="entry name" value="ALADIPTASE"/>
</dbReference>
<evidence type="ECO:0000256" key="9">
    <source>
        <dbReference type="ARBA" id="ARBA00022801"/>
    </source>
</evidence>
<dbReference type="Proteomes" id="UP000326546">
    <property type="component" value="Chromosome"/>
</dbReference>
<feature type="binding site" evidence="14">
    <location>
        <position position="286"/>
    </location>
    <ligand>
        <name>Zn(2+)</name>
        <dbReference type="ChEBI" id="CHEBI:29105"/>
        <note>catalytic</note>
    </ligand>
</feature>
<comment type="subcellular location">
    <subcellularLocation>
        <location evidence="2">Cytoplasm</location>
    </subcellularLocation>
</comment>
<dbReference type="EC" id="3.4.11.2" evidence="4"/>
<dbReference type="PANTHER" id="PTHR45726">
    <property type="entry name" value="LEUKOTRIENE A-4 HYDROLASE"/>
    <property type="match status" value="1"/>
</dbReference>
<accession>A0A5J6V9Y4</accession>
<dbReference type="CDD" id="cd09603">
    <property type="entry name" value="M1_APN_like"/>
    <property type="match status" value="1"/>
</dbReference>
<dbReference type="GO" id="GO:0008237">
    <property type="term" value="F:metallopeptidase activity"/>
    <property type="evidence" value="ECO:0007669"/>
    <property type="project" value="UniProtKB-KW"/>
</dbReference>
<evidence type="ECO:0000256" key="14">
    <source>
        <dbReference type="PIRSR" id="PIRSR634015-3"/>
    </source>
</evidence>
<reference evidence="17 18" key="1">
    <citation type="submission" date="2019-09" db="EMBL/GenBank/DDBJ databases">
        <title>Serinicoccus pratensis sp. nov., isolated from meadow soil.</title>
        <authorList>
            <person name="Zhang W."/>
        </authorList>
    </citation>
    <scope>NUCLEOTIDE SEQUENCE [LARGE SCALE GENOMIC DNA]</scope>
    <source>
        <strain evidence="17 18">W204</strain>
    </source>
</reference>
<evidence type="ECO:0000256" key="1">
    <source>
        <dbReference type="ARBA" id="ARBA00000098"/>
    </source>
</evidence>
<dbReference type="InterPro" id="IPR027268">
    <property type="entry name" value="Peptidase_M4/M1_CTD_sf"/>
</dbReference>
<dbReference type="InterPro" id="IPR014782">
    <property type="entry name" value="Peptidase_M1_dom"/>
</dbReference>
<name>A0A5J6V9Y4_9MICO</name>
<feature type="domain" description="Peptidase M1 membrane alanine aminopeptidase" evidence="15">
    <location>
        <begin position="231"/>
        <end position="422"/>
    </location>
</feature>
<dbReference type="KEGG" id="serw:FY030_15270"/>
<keyword evidence="9" id="KW-0378">Hydrolase</keyword>
<comment type="similarity">
    <text evidence="3">Belongs to the peptidase M1 family.</text>
</comment>
<evidence type="ECO:0000256" key="4">
    <source>
        <dbReference type="ARBA" id="ARBA00012564"/>
    </source>
</evidence>
<dbReference type="OrthoDB" id="100605at2"/>
<gene>
    <name evidence="17" type="ORF">FY030_15270</name>
</gene>
<dbReference type="InterPro" id="IPR042097">
    <property type="entry name" value="Aminopeptidase_N-like_N_sf"/>
</dbReference>
<evidence type="ECO:0000256" key="6">
    <source>
        <dbReference type="ARBA" id="ARBA00022490"/>
    </source>
</evidence>
<feature type="domain" description="Aminopeptidase N-like N-terminal" evidence="16">
    <location>
        <begin position="20"/>
        <end position="190"/>
    </location>
</feature>
<dbReference type="GO" id="GO:0005737">
    <property type="term" value="C:cytoplasm"/>
    <property type="evidence" value="ECO:0007669"/>
    <property type="project" value="UniProtKB-SubCell"/>
</dbReference>
<dbReference type="PANTHER" id="PTHR45726:SF3">
    <property type="entry name" value="LEUKOTRIENE A-4 HYDROLASE"/>
    <property type="match status" value="1"/>
</dbReference>
<feature type="binding site" evidence="14">
    <location>
        <position position="290"/>
    </location>
    <ligand>
        <name>Zn(2+)</name>
        <dbReference type="ChEBI" id="CHEBI:29105"/>
        <note>catalytic</note>
    </ligand>
</feature>
<comment type="catalytic activity">
    <reaction evidence="1">
        <text>Release of an N-terminal amino acid, Xaa-|-Yaa- from a peptide, amide or arylamide. Xaa is preferably Ala, but may be most amino acids including Pro (slow action). When a terminal hydrophobic residue is followed by a prolyl residue, the two may be released as an intact Xaa-Pro dipeptide.</text>
        <dbReference type="EC" id="3.4.11.2"/>
    </reaction>
</comment>
<dbReference type="Gene3D" id="1.10.390.10">
    <property type="entry name" value="Neutral Protease Domain 2"/>
    <property type="match status" value="1"/>
</dbReference>
<evidence type="ECO:0000313" key="17">
    <source>
        <dbReference type="EMBL" id="QFG69882.1"/>
    </source>
</evidence>
<dbReference type="Pfam" id="PF01433">
    <property type="entry name" value="Peptidase_M1"/>
    <property type="match status" value="1"/>
</dbReference>
<protein>
    <recommendedName>
        <fullName evidence="5">Aminopeptidase N</fullName>
        <ecNumber evidence="4">3.4.11.2</ecNumber>
    </recommendedName>
    <alternativeName>
        <fullName evidence="12">Alanine aminopeptidase</fullName>
    </alternativeName>
    <alternativeName>
        <fullName evidence="13">Lysyl aminopeptidase</fullName>
    </alternativeName>
</protein>
<dbReference type="GO" id="GO:0016285">
    <property type="term" value="F:alanyl aminopeptidase activity"/>
    <property type="evidence" value="ECO:0007669"/>
    <property type="project" value="UniProtKB-EC"/>
</dbReference>
<dbReference type="SUPFAM" id="SSF55486">
    <property type="entry name" value="Metalloproteases ('zincins'), catalytic domain"/>
    <property type="match status" value="1"/>
</dbReference>
<sequence>MKGADPYVPGHGDLSYEVLHTDLTLTYALPSNRLEGEAVLTCRAVERLTQLRLDLALTPKKVTVPGHQVTTFRSSGGRLLITLPEPVEPGSQVTVRVRYAGNPGPLRLRGFDPAGWEELEDGVIVASQPHGASSWMPCNNRPSSRSTYDLTFTTAADYHVEFSGEPVSSRRHGASRTWVFRQQHPIPAYLATVQVGPYTVCEQQGPVPIRVVAPPGIRGAGFTASFGRQPEMMACFIEAFGPYPYPAYTAVITEDELEIPLESASLSTFGRNFVSGDWENVRLVAHELAHQWFGNAVTAEQWSDIWLHEGFACYAEWLWSEASGERTAREWARYHHGLLAQGPDQPAPLTGPTAAHMFEDWVYKRGALTLHALRVEAGEAPFFEILRTWVAAHQHASATTAQFLAHCSEVVGRDLAPVLLPWLDSPTLPDLP</sequence>
<evidence type="ECO:0000256" key="10">
    <source>
        <dbReference type="ARBA" id="ARBA00022833"/>
    </source>
</evidence>
<organism evidence="17 18">
    <name type="scientific">Ornithinimicrobium pratense</name>
    <dbReference type="NCBI Taxonomy" id="2593973"/>
    <lineage>
        <taxon>Bacteria</taxon>
        <taxon>Bacillati</taxon>
        <taxon>Actinomycetota</taxon>
        <taxon>Actinomycetes</taxon>
        <taxon>Micrococcales</taxon>
        <taxon>Ornithinimicrobiaceae</taxon>
        <taxon>Ornithinimicrobium</taxon>
    </lineage>
</organism>
<evidence type="ECO:0000313" key="18">
    <source>
        <dbReference type="Proteomes" id="UP000326546"/>
    </source>
</evidence>
<dbReference type="InterPro" id="IPR034015">
    <property type="entry name" value="M1_LTA4H"/>
</dbReference>
<dbReference type="GO" id="GO:0006508">
    <property type="term" value="P:proteolysis"/>
    <property type="evidence" value="ECO:0007669"/>
    <property type="project" value="UniProtKB-KW"/>
</dbReference>
<feature type="binding site" evidence="14">
    <location>
        <position position="309"/>
    </location>
    <ligand>
        <name>Zn(2+)</name>
        <dbReference type="ChEBI" id="CHEBI:29105"/>
        <note>catalytic</note>
    </ligand>
</feature>
<evidence type="ECO:0000256" key="13">
    <source>
        <dbReference type="ARBA" id="ARBA00031533"/>
    </source>
</evidence>
<proteinExistence type="inferred from homology"/>